<evidence type="ECO:0000256" key="4">
    <source>
        <dbReference type="ARBA" id="ARBA00022989"/>
    </source>
</evidence>
<dbReference type="Gene3D" id="1.20.144.10">
    <property type="entry name" value="Phosphatidic acid phosphatase type 2/haloperoxidase"/>
    <property type="match status" value="1"/>
</dbReference>
<dbReference type="eggNOG" id="KOG3030">
    <property type="taxonomic scope" value="Eukaryota"/>
</dbReference>
<organism evidence="8 9">
    <name type="scientific">Ostreococcus lucimarinus (strain CCE9901)</name>
    <dbReference type="NCBI Taxonomy" id="436017"/>
    <lineage>
        <taxon>Eukaryota</taxon>
        <taxon>Viridiplantae</taxon>
        <taxon>Chlorophyta</taxon>
        <taxon>Mamiellophyceae</taxon>
        <taxon>Mamiellales</taxon>
        <taxon>Bathycoccaceae</taxon>
        <taxon>Ostreococcus</taxon>
    </lineage>
</organism>
<dbReference type="GO" id="GO:0006644">
    <property type="term" value="P:phospholipid metabolic process"/>
    <property type="evidence" value="ECO:0007669"/>
    <property type="project" value="InterPro"/>
</dbReference>
<dbReference type="AlphaFoldDB" id="A4RU93"/>
<dbReference type="OMA" id="AHFEHIR"/>
<dbReference type="SUPFAM" id="SSF48317">
    <property type="entry name" value="Acid phosphatase/Vanadium-dependent haloperoxidase"/>
    <property type="match status" value="1"/>
</dbReference>
<dbReference type="HOGENOM" id="CLU_021458_5_1_1"/>
<feature type="transmembrane region" description="Helical" evidence="6">
    <location>
        <begin position="218"/>
        <end position="235"/>
    </location>
</feature>
<feature type="transmembrane region" description="Helical" evidence="6">
    <location>
        <begin position="53"/>
        <end position="74"/>
    </location>
</feature>
<dbReference type="OrthoDB" id="10030083at2759"/>
<evidence type="ECO:0000256" key="2">
    <source>
        <dbReference type="ARBA" id="ARBA00008816"/>
    </source>
</evidence>
<gene>
    <name evidence="8" type="ORF">OSTLU_33830</name>
</gene>
<keyword evidence="3 6" id="KW-0812">Transmembrane</keyword>
<keyword evidence="4 6" id="KW-1133">Transmembrane helix</keyword>
<keyword evidence="9" id="KW-1185">Reference proteome</keyword>
<name>A4RU93_OSTLU</name>
<evidence type="ECO:0000313" key="9">
    <source>
        <dbReference type="Proteomes" id="UP000001568"/>
    </source>
</evidence>
<dbReference type="Pfam" id="PF01569">
    <property type="entry name" value="PAP2"/>
    <property type="match status" value="1"/>
</dbReference>
<dbReference type="Gramene" id="ABO95211">
    <property type="protein sequence ID" value="ABO95211"/>
    <property type="gene ID" value="OSTLU_33830"/>
</dbReference>
<dbReference type="GeneID" id="5000810"/>
<accession>A4RU93</accession>
<dbReference type="CDD" id="cd03390">
    <property type="entry name" value="PAP2_containing_1_like"/>
    <property type="match status" value="1"/>
</dbReference>
<dbReference type="Proteomes" id="UP000001568">
    <property type="component" value="Chromosome 3"/>
</dbReference>
<dbReference type="RefSeq" id="XP_001416918.1">
    <property type="nucleotide sequence ID" value="XM_001416881.1"/>
</dbReference>
<sequence length="264" mass="29201">MRRDRARSIAIDLILFASTFGIGAWLEVATPHQRFIQGDLLWRYSYPHGENTVPAVVVPLIAFVVPLICMLLMPKRLNPAVHKERAIGGLCASVGLTWVVTCAMKNIIGGIRPDFVARCWPDGNQVWASVGVPSCSGVNDVVQQGRRSFPSGHTSMSFSGFVYCSLYLAAWLKIGGQDRRLGRWEGIWKLVIVLAPTILAGFIGLTRIRDYWHHWEDVTVGALLGSAFAYAAWVHKRPYAKRVTLETYSPLGLMDDEATSCGGQ</sequence>
<dbReference type="InterPro" id="IPR000326">
    <property type="entry name" value="PAP2/HPO"/>
</dbReference>
<evidence type="ECO:0000256" key="3">
    <source>
        <dbReference type="ARBA" id="ARBA00022692"/>
    </source>
</evidence>
<evidence type="ECO:0000256" key="6">
    <source>
        <dbReference type="SAM" id="Phobius"/>
    </source>
</evidence>
<dbReference type="GO" id="GO:0046839">
    <property type="term" value="P:phospholipid dephosphorylation"/>
    <property type="evidence" value="ECO:0007669"/>
    <property type="project" value="TreeGrafter"/>
</dbReference>
<dbReference type="PANTHER" id="PTHR10165:SF35">
    <property type="entry name" value="RE23632P"/>
    <property type="match status" value="1"/>
</dbReference>
<dbReference type="GO" id="GO:0008195">
    <property type="term" value="F:phosphatidate phosphatase activity"/>
    <property type="evidence" value="ECO:0007669"/>
    <property type="project" value="TreeGrafter"/>
</dbReference>
<dbReference type="GO" id="GO:0016020">
    <property type="term" value="C:membrane"/>
    <property type="evidence" value="ECO:0007669"/>
    <property type="project" value="UniProtKB-SubCell"/>
</dbReference>
<feature type="domain" description="Phosphatidic acid phosphatase type 2/haloperoxidase" evidence="7">
    <location>
        <begin position="87"/>
        <end position="233"/>
    </location>
</feature>
<dbReference type="InterPro" id="IPR036938">
    <property type="entry name" value="PAP2/HPO_sf"/>
</dbReference>
<evidence type="ECO:0000256" key="1">
    <source>
        <dbReference type="ARBA" id="ARBA00004141"/>
    </source>
</evidence>
<comment type="similarity">
    <text evidence="2">Belongs to the PA-phosphatase related phosphoesterase family.</text>
</comment>
<evidence type="ECO:0000256" key="5">
    <source>
        <dbReference type="ARBA" id="ARBA00023136"/>
    </source>
</evidence>
<dbReference type="STRING" id="436017.A4RU93"/>
<evidence type="ECO:0000259" key="7">
    <source>
        <dbReference type="SMART" id="SM00014"/>
    </source>
</evidence>
<feature type="transmembrane region" description="Helical" evidence="6">
    <location>
        <begin position="186"/>
        <end position="206"/>
    </location>
</feature>
<protein>
    <recommendedName>
        <fullName evidence="7">Phosphatidic acid phosphatase type 2/haloperoxidase domain-containing protein</fullName>
    </recommendedName>
</protein>
<feature type="transmembrane region" description="Helical" evidence="6">
    <location>
        <begin position="156"/>
        <end position="174"/>
    </location>
</feature>
<feature type="transmembrane region" description="Helical" evidence="6">
    <location>
        <begin position="86"/>
        <end position="108"/>
    </location>
</feature>
<comment type="subcellular location">
    <subcellularLocation>
        <location evidence="1">Membrane</location>
        <topology evidence="1">Multi-pass membrane protein</topology>
    </subcellularLocation>
</comment>
<dbReference type="PANTHER" id="PTHR10165">
    <property type="entry name" value="LIPID PHOSPHATE PHOSPHATASE"/>
    <property type="match status" value="1"/>
</dbReference>
<dbReference type="SMART" id="SM00014">
    <property type="entry name" value="acidPPc"/>
    <property type="match status" value="1"/>
</dbReference>
<reference evidence="8 9" key="1">
    <citation type="journal article" date="2007" name="Proc. Natl. Acad. Sci. U.S.A.">
        <title>The tiny eukaryote Ostreococcus provides genomic insights into the paradox of plankton speciation.</title>
        <authorList>
            <person name="Palenik B."/>
            <person name="Grimwood J."/>
            <person name="Aerts A."/>
            <person name="Rouze P."/>
            <person name="Salamov A."/>
            <person name="Putnam N."/>
            <person name="Dupont C."/>
            <person name="Jorgensen R."/>
            <person name="Derelle E."/>
            <person name="Rombauts S."/>
            <person name="Zhou K."/>
            <person name="Otillar R."/>
            <person name="Merchant S.S."/>
            <person name="Podell S."/>
            <person name="Gaasterland T."/>
            <person name="Napoli C."/>
            <person name="Gendler K."/>
            <person name="Manuell A."/>
            <person name="Tai V."/>
            <person name="Vallon O."/>
            <person name="Piganeau G."/>
            <person name="Jancek S."/>
            <person name="Heijde M."/>
            <person name="Jabbari K."/>
            <person name="Bowler C."/>
            <person name="Lohr M."/>
            <person name="Robbens S."/>
            <person name="Werner G."/>
            <person name="Dubchak I."/>
            <person name="Pazour G.J."/>
            <person name="Ren Q."/>
            <person name="Paulsen I."/>
            <person name="Delwiche C."/>
            <person name="Schmutz J."/>
            <person name="Rokhsar D."/>
            <person name="Van de Peer Y."/>
            <person name="Moreau H."/>
            <person name="Grigoriev I.V."/>
        </authorList>
    </citation>
    <scope>NUCLEOTIDE SEQUENCE [LARGE SCALE GENOMIC DNA]</scope>
    <source>
        <strain evidence="8 9">CCE9901</strain>
    </source>
</reference>
<evidence type="ECO:0000313" key="8">
    <source>
        <dbReference type="EMBL" id="ABO95211.1"/>
    </source>
</evidence>
<dbReference type="InterPro" id="IPR043216">
    <property type="entry name" value="PAP-like"/>
</dbReference>
<dbReference type="KEGG" id="olu:OSTLU_33830"/>
<proteinExistence type="inferred from homology"/>
<dbReference type="EMBL" id="CP000583">
    <property type="protein sequence ID" value="ABO95211.1"/>
    <property type="molecule type" value="Genomic_DNA"/>
</dbReference>
<keyword evidence="5 6" id="KW-0472">Membrane</keyword>